<sequence length="242" mass="25600">MATTIAARKPSSFRNGLQAGVSIAIGYIPIAITFGLLAKSAGLTVSETVLMSLLVFAGAAQYMSLNMIVLGSGVFEIVMTTFILNIRHFLMSASLNEKVEENSLWKKSLFSFGITDETFSVTATKEGTIQTGYMFGVILIAYSSWVVSSGIGHVIGSSLPSSLQESMAVALYAMFVGLLMPSLKKHRKVVVLAGTAAILNSVFSLVIGIAAGWSIVLATITSAVGIEILFAKWSKEGGNVDE</sequence>
<dbReference type="STRING" id="79883.GCA_001636495_03678"/>
<comment type="caution">
    <text evidence="9">The sequence shown here is derived from an EMBL/GenBank/DDBJ whole genome shotgun (WGS) entry which is preliminary data.</text>
</comment>
<feature type="transmembrane region" description="Helical" evidence="8">
    <location>
        <begin position="17"/>
        <end position="37"/>
    </location>
</feature>
<dbReference type="Proteomes" id="UP000322524">
    <property type="component" value="Unassembled WGS sequence"/>
</dbReference>
<evidence type="ECO:0000256" key="7">
    <source>
        <dbReference type="ARBA" id="ARBA00023136"/>
    </source>
</evidence>
<reference evidence="9 10" key="1">
    <citation type="submission" date="2019-08" db="EMBL/GenBank/DDBJ databases">
        <title>Bacillus genomes from the desert of Cuatro Cienegas, Coahuila.</title>
        <authorList>
            <person name="Olmedo-Alvarez G."/>
        </authorList>
    </citation>
    <scope>NUCLEOTIDE SEQUENCE [LARGE SCALE GENOMIC DNA]</scope>
    <source>
        <strain evidence="9 10">CH28_1T</strain>
    </source>
</reference>
<evidence type="ECO:0000256" key="1">
    <source>
        <dbReference type="ARBA" id="ARBA00004651"/>
    </source>
</evidence>
<feature type="transmembrane region" description="Helical" evidence="8">
    <location>
        <begin position="133"/>
        <end position="155"/>
    </location>
</feature>
<keyword evidence="5 8" id="KW-0812">Transmembrane</keyword>
<feature type="transmembrane region" description="Helical" evidence="8">
    <location>
        <begin position="167"/>
        <end position="183"/>
    </location>
</feature>
<dbReference type="AlphaFoldDB" id="A0A5D4SQL2"/>
<dbReference type="Pfam" id="PF03591">
    <property type="entry name" value="AzlC"/>
    <property type="match status" value="1"/>
</dbReference>
<comment type="subcellular location">
    <subcellularLocation>
        <location evidence="1">Cell membrane</location>
        <topology evidence="1">Multi-pass membrane protein</topology>
    </subcellularLocation>
</comment>
<name>A0A5D4SQL2_9BACI</name>
<accession>A0A5D4SQL2</accession>
<dbReference type="GO" id="GO:1903785">
    <property type="term" value="P:L-valine transmembrane transport"/>
    <property type="evidence" value="ECO:0007669"/>
    <property type="project" value="TreeGrafter"/>
</dbReference>
<dbReference type="InterPro" id="IPR011606">
    <property type="entry name" value="Brnchd-chn_aa_trnsp_permease"/>
</dbReference>
<evidence type="ECO:0000256" key="3">
    <source>
        <dbReference type="ARBA" id="ARBA00022448"/>
    </source>
</evidence>
<dbReference type="OrthoDB" id="3177005at2"/>
<protein>
    <submittedName>
        <fullName evidence="9">AzlC family ABC transporter permease</fullName>
    </submittedName>
</protein>
<proteinExistence type="inferred from homology"/>
<evidence type="ECO:0000256" key="2">
    <source>
        <dbReference type="ARBA" id="ARBA00010735"/>
    </source>
</evidence>
<keyword evidence="3" id="KW-0813">Transport</keyword>
<evidence type="ECO:0000256" key="6">
    <source>
        <dbReference type="ARBA" id="ARBA00022989"/>
    </source>
</evidence>
<evidence type="ECO:0000313" key="9">
    <source>
        <dbReference type="EMBL" id="TYS65615.1"/>
    </source>
</evidence>
<evidence type="ECO:0000313" key="10">
    <source>
        <dbReference type="Proteomes" id="UP000322524"/>
    </source>
</evidence>
<organism evidence="9 10">
    <name type="scientific">Sutcliffiella horikoshii</name>
    <dbReference type="NCBI Taxonomy" id="79883"/>
    <lineage>
        <taxon>Bacteria</taxon>
        <taxon>Bacillati</taxon>
        <taxon>Bacillota</taxon>
        <taxon>Bacilli</taxon>
        <taxon>Bacillales</taxon>
        <taxon>Bacillaceae</taxon>
        <taxon>Sutcliffiella</taxon>
    </lineage>
</organism>
<keyword evidence="6 8" id="KW-1133">Transmembrane helix</keyword>
<keyword evidence="4" id="KW-1003">Cell membrane</keyword>
<comment type="similarity">
    <text evidence="2">Belongs to the AzlC family.</text>
</comment>
<evidence type="ECO:0000256" key="8">
    <source>
        <dbReference type="SAM" id="Phobius"/>
    </source>
</evidence>
<dbReference type="RefSeq" id="WP_148989394.1">
    <property type="nucleotide sequence ID" value="NZ_VTEV01000007.1"/>
</dbReference>
<dbReference type="PANTHER" id="PTHR34979:SF1">
    <property type="entry name" value="INNER MEMBRANE PROTEIN YGAZ"/>
    <property type="match status" value="1"/>
</dbReference>
<gene>
    <name evidence="9" type="ORF">FZC76_17115</name>
</gene>
<keyword evidence="7 8" id="KW-0472">Membrane</keyword>
<dbReference type="EMBL" id="VTEV01000007">
    <property type="protein sequence ID" value="TYS65615.1"/>
    <property type="molecule type" value="Genomic_DNA"/>
</dbReference>
<feature type="transmembrane region" description="Helical" evidence="8">
    <location>
        <begin position="190"/>
        <end position="209"/>
    </location>
</feature>
<evidence type="ECO:0000256" key="4">
    <source>
        <dbReference type="ARBA" id="ARBA00022475"/>
    </source>
</evidence>
<dbReference type="PANTHER" id="PTHR34979">
    <property type="entry name" value="INNER MEMBRANE PROTEIN YGAZ"/>
    <property type="match status" value="1"/>
</dbReference>
<dbReference type="GO" id="GO:0005886">
    <property type="term" value="C:plasma membrane"/>
    <property type="evidence" value="ECO:0007669"/>
    <property type="project" value="UniProtKB-SubCell"/>
</dbReference>
<evidence type="ECO:0000256" key="5">
    <source>
        <dbReference type="ARBA" id="ARBA00022692"/>
    </source>
</evidence>